<feature type="transmembrane region" description="Helical" evidence="1">
    <location>
        <begin position="59"/>
        <end position="81"/>
    </location>
</feature>
<reference evidence="2 3" key="1">
    <citation type="submission" date="2019-01" db="EMBL/GenBank/DDBJ databases">
        <authorList>
            <consortium name="Pathogen Informatics"/>
        </authorList>
    </citation>
    <scope>NUCLEOTIDE SEQUENCE [LARGE SCALE GENOMIC DNA]</scope>
    <source>
        <strain evidence="2 3">NCTC10146</strain>
    </source>
</reference>
<evidence type="ECO:0000313" key="3">
    <source>
        <dbReference type="Proteomes" id="UP000290495"/>
    </source>
</evidence>
<evidence type="ECO:0008006" key="4">
    <source>
        <dbReference type="Google" id="ProtNLM"/>
    </source>
</evidence>
<evidence type="ECO:0000313" key="2">
    <source>
        <dbReference type="EMBL" id="VEU68843.1"/>
    </source>
</evidence>
<accession>A0A449AQN7</accession>
<keyword evidence="1" id="KW-1133">Transmembrane helix</keyword>
<name>A0A449AQN7_9BACT</name>
<keyword evidence="1" id="KW-0472">Membrane</keyword>
<evidence type="ECO:0000256" key="1">
    <source>
        <dbReference type="SAM" id="Phobius"/>
    </source>
</evidence>
<gene>
    <name evidence="2" type="ORF">NCTC10146_00301</name>
</gene>
<dbReference type="RefSeq" id="WP_004795075.1">
    <property type="nucleotide sequence ID" value="NZ_LR215010.1"/>
</dbReference>
<organism evidence="2 3">
    <name type="scientific">Mycoplasmopsis canis</name>
    <dbReference type="NCBI Taxonomy" id="29555"/>
    <lineage>
        <taxon>Bacteria</taxon>
        <taxon>Bacillati</taxon>
        <taxon>Mycoplasmatota</taxon>
        <taxon>Mycoplasmoidales</taxon>
        <taxon>Metamycoplasmataceae</taxon>
        <taxon>Mycoplasmopsis</taxon>
    </lineage>
</organism>
<proteinExistence type="predicted"/>
<feature type="transmembrane region" description="Helical" evidence="1">
    <location>
        <begin position="139"/>
        <end position="157"/>
    </location>
</feature>
<dbReference type="Proteomes" id="UP000290495">
    <property type="component" value="Chromosome"/>
</dbReference>
<feature type="transmembrane region" description="Helical" evidence="1">
    <location>
        <begin position="27"/>
        <end position="47"/>
    </location>
</feature>
<sequence length="158" mass="18970">MKNKNELTKKQMWKLYFSFQFKSKKTYLILLSFLLLFCLVILLDFLIRNKCENYKFIDTLGTSVIVTFISSLLFLGIKIGLLNNTISKFKNNSSSYRQNKEEKLLKNLNSNEKMIYENKKKLNEEYRNSFYFKTSFPHVLNLVIWFIFFLIMIIISYS</sequence>
<dbReference type="AlphaFoldDB" id="A0A449AQN7"/>
<dbReference type="EMBL" id="LR215010">
    <property type="protein sequence ID" value="VEU68843.1"/>
    <property type="molecule type" value="Genomic_DNA"/>
</dbReference>
<protein>
    <recommendedName>
        <fullName evidence="4">DUF3899 domain-containing protein</fullName>
    </recommendedName>
</protein>
<keyword evidence="1" id="KW-0812">Transmembrane</keyword>